<feature type="non-terminal residue" evidence="2">
    <location>
        <position position="303"/>
    </location>
</feature>
<keyword evidence="3" id="KW-1185">Reference proteome</keyword>
<organism evidence="2 3">
    <name type="scientific">Polarella glacialis</name>
    <name type="common">Dinoflagellate</name>
    <dbReference type="NCBI Taxonomy" id="89957"/>
    <lineage>
        <taxon>Eukaryota</taxon>
        <taxon>Sar</taxon>
        <taxon>Alveolata</taxon>
        <taxon>Dinophyceae</taxon>
        <taxon>Suessiales</taxon>
        <taxon>Suessiaceae</taxon>
        <taxon>Polarella</taxon>
    </lineage>
</organism>
<dbReference type="Gene3D" id="3.90.1410.10">
    <property type="entry name" value="set domain protein methyltransferase, domain 1"/>
    <property type="match status" value="1"/>
</dbReference>
<feature type="domain" description="SET" evidence="1">
    <location>
        <begin position="1"/>
        <end position="117"/>
    </location>
</feature>
<dbReference type="InterPro" id="IPR001214">
    <property type="entry name" value="SET_dom"/>
</dbReference>
<dbReference type="PROSITE" id="PS50280">
    <property type="entry name" value="SET"/>
    <property type="match status" value="1"/>
</dbReference>
<dbReference type="InterPro" id="IPR050600">
    <property type="entry name" value="SETD3_SETD6_MTase"/>
</dbReference>
<reference evidence="2" key="1">
    <citation type="submission" date="2021-02" db="EMBL/GenBank/DDBJ databases">
        <authorList>
            <person name="Dougan E. K."/>
            <person name="Rhodes N."/>
            <person name="Thang M."/>
            <person name="Chan C."/>
        </authorList>
    </citation>
    <scope>NUCLEOTIDE SEQUENCE</scope>
</reference>
<dbReference type="PANTHER" id="PTHR13271:SF140">
    <property type="entry name" value="SET DOMAIN-CONTAINING PROTEIN"/>
    <property type="match status" value="1"/>
</dbReference>
<dbReference type="Proteomes" id="UP000654075">
    <property type="component" value="Unassembled WGS sequence"/>
</dbReference>
<dbReference type="CDD" id="cd10527">
    <property type="entry name" value="SET_LSMT"/>
    <property type="match status" value="1"/>
</dbReference>
<gene>
    <name evidence="2" type="ORF">PGLA1383_LOCUS22533</name>
</gene>
<sequence>VEQMLMFSSHLQQACDWVSTCGDVPMEKARWAVGAVVSRSFSVDTGEDFVRALPPLADIFNHKPLSTATWAAAETEDFDAELQRPETAWALSQDGQRLEVRALFPAAPGEEVLISYGEETLGEILAVHGFIPRDNEADYLEMFETHEELVLAAESLSKASAPVRPIMERLEATEAAEAPLALRPGGLRASGYMLGCMEAALASAEELQNFREEWSDEVGHRILVPSANVPLQRRQELSQQAVSVISSIAQGVLRGLSSASEDQLELAKSSGDEGEPRRLAVQYRLHVKQMISDFVDQVNAKYH</sequence>
<dbReference type="GO" id="GO:0016279">
    <property type="term" value="F:protein-lysine N-methyltransferase activity"/>
    <property type="evidence" value="ECO:0007669"/>
    <property type="project" value="TreeGrafter"/>
</dbReference>
<dbReference type="PANTHER" id="PTHR13271">
    <property type="entry name" value="UNCHARACTERIZED PUTATIVE METHYLTRANSFERASE"/>
    <property type="match status" value="1"/>
</dbReference>
<name>A0A813ESR5_POLGL</name>
<comment type="caution">
    <text evidence="2">The sequence shown here is derived from an EMBL/GenBank/DDBJ whole genome shotgun (WGS) entry which is preliminary data.</text>
</comment>
<proteinExistence type="predicted"/>
<dbReference type="InterPro" id="IPR046341">
    <property type="entry name" value="SET_dom_sf"/>
</dbReference>
<accession>A0A813ESR5</accession>
<evidence type="ECO:0000313" key="3">
    <source>
        <dbReference type="Proteomes" id="UP000654075"/>
    </source>
</evidence>
<dbReference type="EMBL" id="CAJNNV010016352">
    <property type="protein sequence ID" value="CAE8604370.1"/>
    <property type="molecule type" value="Genomic_DNA"/>
</dbReference>
<evidence type="ECO:0000259" key="1">
    <source>
        <dbReference type="PROSITE" id="PS50280"/>
    </source>
</evidence>
<evidence type="ECO:0000313" key="2">
    <source>
        <dbReference type="EMBL" id="CAE8604370.1"/>
    </source>
</evidence>
<dbReference type="AlphaFoldDB" id="A0A813ESR5"/>
<dbReference type="SUPFAM" id="SSF82199">
    <property type="entry name" value="SET domain"/>
    <property type="match status" value="1"/>
</dbReference>
<protein>
    <recommendedName>
        <fullName evidence="1">SET domain-containing protein</fullName>
    </recommendedName>
</protein>
<dbReference type="OrthoDB" id="441812at2759"/>